<organism evidence="3 4">
    <name type="scientific">Dictyobacter formicarum</name>
    <dbReference type="NCBI Taxonomy" id="2778368"/>
    <lineage>
        <taxon>Bacteria</taxon>
        <taxon>Bacillati</taxon>
        <taxon>Chloroflexota</taxon>
        <taxon>Ktedonobacteria</taxon>
        <taxon>Ktedonobacterales</taxon>
        <taxon>Dictyobacteraceae</taxon>
        <taxon>Dictyobacter</taxon>
    </lineage>
</organism>
<evidence type="ECO:0000259" key="2">
    <source>
        <dbReference type="Pfam" id="PF12158"/>
    </source>
</evidence>
<reference evidence="3 4" key="1">
    <citation type="journal article" date="2021" name="Int. J. Syst. Evol. Microbiol.">
        <title>Reticulibacter mediterranei gen. nov., sp. nov., within the new family Reticulibacteraceae fam. nov., and Ktedonospora formicarum gen. nov., sp. nov., Ktedonobacter robiniae sp. nov., Dictyobacter formicarum sp. nov. and Dictyobacter arantiisoli sp. nov., belonging to the class Ktedonobacteria.</title>
        <authorList>
            <person name="Yabe S."/>
            <person name="Zheng Y."/>
            <person name="Wang C.M."/>
            <person name="Sakai Y."/>
            <person name="Abe K."/>
            <person name="Yokota A."/>
            <person name="Donadio S."/>
            <person name="Cavaletti L."/>
            <person name="Monciardini P."/>
        </authorList>
    </citation>
    <scope>NUCLEOTIDE SEQUENCE [LARGE SCALE GENOMIC DNA]</scope>
    <source>
        <strain evidence="3 4">SOSP1-9</strain>
    </source>
</reference>
<evidence type="ECO:0000313" key="4">
    <source>
        <dbReference type="Proteomes" id="UP000635565"/>
    </source>
</evidence>
<dbReference type="EMBL" id="BNJJ01000010">
    <property type="protein sequence ID" value="GHO85830.1"/>
    <property type="molecule type" value="Genomic_DNA"/>
</dbReference>
<name>A0ABQ3VJ69_9CHLR</name>
<accession>A0ABQ3VJ69</accession>
<gene>
    <name evidence="3" type="ORF">KSZ_38360</name>
</gene>
<feature type="domain" description="DUF3592" evidence="2">
    <location>
        <begin position="50"/>
        <end position="123"/>
    </location>
</feature>
<dbReference type="Pfam" id="PF12158">
    <property type="entry name" value="DUF3592"/>
    <property type="match status" value="1"/>
</dbReference>
<proteinExistence type="predicted"/>
<evidence type="ECO:0000256" key="1">
    <source>
        <dbReference type="SAM" id="Phobius"/>
    </source>
</evidence>
<evidence type="ECO:0000313" key="3">
    <source>
        <dbReference type="EMBL" id="GHO85830.1"/>
    </source>
</evidence>
<keyword evidence="1" id="KW-0812">Transmembrane</keyword>
<keyword evidence="1" id="KW-0472">Membrane</keyword>
<keyword evidence="4" id="KW-1185">Reference proteome</keyword>
<comment type="caution">
    <text evidence="3">The sequence shown here is derived from an EMBL/GenBank/DDBJ whole genome shotgun (WGS) entry which is preliminary data.</text>
</comment>
<dbReference type="RefSeq" id="WP_201363472.1">
    <property type="nucleotide sequence ID" value="NZ_BNJJ01000010.1"/>
</dbReference>
<sequence>MQFSYRRRYYRRANPLLVGLIFFLVGLIFGIVAIVFWFSSQSFLGGTVSATGQIVSCRYSTNSSSNHVATANSTCRPDVRFTTQSGQEITFTSSISSSTYNKGDNVPVLYHPNHPGDARIADFVSLWLFPLIFGGMGALFLIIGFCLVVLPLLFRLLLIQGINNR</sequence>
<keyword evidence="1" id="KW-1133">Transmembrane helix</keyword>
<feature type="transmembrane region" description="Helical" evidence="1">
    <location>
        <begin position="127"/>
        <end position="158"/>
    </location>
</feature>
<dbReference type="Proteomes" id="UP000635565">
    <property type="component" value="Unassembled WGS sequence"/>
</dbReference>
<protein>
    <recommendedName>
        <fullName evidence="2">DUF3592 domain-containing protein</fullName>
    </recommendedName>
</protein>
<dbReference type="InterPro" id="IPR021994">
    <property type="entry name" value="DUF3592"/>
</dbReference>
<feature type="transmembrane region" description="Helical" evidence="1">
    <location>
        <begin position="16"/>
        <end position="38"/>
    </location>
</feature>